<dbReference type="PANTHER" id="PTHR42877:SF4">
    <property type="entry name" value="FAD_NAD(P)-BINDING DOMAIN-CONTAINING PROTEIN-RELATED"/>
    <property type="match status" value="1"/>
</dbReference>
<dbReference type="InterPro" id="IPR036188">
    <property type="entry name" value="FAD/NAD-bd_sf"/>
</dbReference>
<evidence type="ECO:0000313" key="1">
    <source>
        <dbReference type="EMBL" id="RZG68731.1"/>
    </source>
</evidence>
<dbReference type="STRING" id="202951.GCA_001485025_00285"/>
<dbReference type="InterPro" id="IPR051209">
    <property type="entry name" value="FAD-bind_Monooxygenase_sf"/>
</dbReference>
<dbReference type="Proteomes" id="UP000293483">
    <property type="component" value="Unassembled WGS sequence"/>
</dbReference>
<gene>
    <name evidence="1" type="ORF">EXE25_03370</name>
</gene>
<organism evidence="1 2">
    <name type="scientific">Acinetobacter bouvetii</name>
    <dbReference type="NCBI Taxonomy" id="202951"/>
    <lineage>
        <taxon>Bacteria</taxon>
        <taxon>Pseudomonadati</taxon>
        <taxon>Pseudomonadota</taxon>
        <taxon>Gammaproteobacteria</taxon>
        <taxon>Moraxellales</taxon>
        <taxon>Moraxellaceae</taxon>
        <taxon>Acinetobacter</taxon>
    </lineage>
</organism>
<comment type="caution">
    <text evidence="1">The sequence shown here is derived from an EMBL/GenBank/DDBJ whole genome shotgun (WGS) entry which is preliminary data.</text>
</comment>
<dbReference type="RefSeq" id="WP_130144145.1">
    <property type="nucleotide sequence ID" value="NZ_SGSU01000003.1"/>
</dbReference>
<protein>
    <submittedName>
        <fullName evidence="1">NAD(P)/FAD-dependent oxidoreductase</fullName>
    </submittedName>
</protein>
<dbReference type="Gene3D" id="3.50.50.60">
    <property type="entry name" value="FAD/NAD(P)-binding domain"/>
    <property type="match status" value="2"/>
</dbReference>
<name>A0A4Q7B161_9GAMM</name>
<dbReference type="SUPFAM" id="SSF51905">
    <property type="entry name" value="FAD/NAD(P)-binding domain"/>
    <property type="match status" value="2"/>
</dbReference>
<sequence length="537" mass="60396">MNMPTVLDAENLIEESEGGAAQQKAPKKTAAKRNLKTKTLAQAENSKIQQPSAHIHLYDTIVVGAGISGIATAHKLMQVGYEDFIVLEKAGRVGGTWRENTYPGCGCDVPSALYSFSFAPSHQWSNLFAKQPEILSYLEYVIEQFDLQDKILLNHELQDAVWQEDQKRWTLQTSQGEFWAKTVIFGTGPITEPSLPALKGIESFQGEMFHSARWNHDYDLTGKRVAVIGTGASAIQFIPQIQPLAKQLHVFQRTAPWVLPKADMQLGDGMKKWIARFPAVQQAWRKSVAQILNGINFGLRHPKTLEPVNFISRQLLKLQVQDPQLRQNITPNFSIGCKRLLFANNYYPALQQQNVSLIPYGLVEIDGNTVVAANGERHEVDVIVWGTGFEVSHPPVGKRVRNEQGKYLSELWKNSSPEAFLGASLEQVPNAFLILGPNILVYDSFIGIAEAQVEYIVSGLLQMKEYQFTKFSINPKVIEQHNHQVQQDLKTTVFNAGGCRSYYLDQNGKNFAAWPWSVAQLKQRLKSLNLKDYDLEF</sequence>
<dbReference type="EMBL" id="SGSU01000003">
    <property type="protein sequence ID" value="RZG68731.1"/>
    <property type="molecule type" value="Genomic_DNA"/>
</dbReference>
<dbReference type="AlphaFoldDB" id="A0A4Q7B161"/>
<accession>A0A4Q7B161</accession>
<dbReference type="PRINTS" id="PR00411">
    <property type="entry name" value="PNDRDTASEI"/>
</dbReference>
<reference evidence="1 2" key="1">
    <citation type="submission" date="2019-02" db="EMBL/GenBank/DDBJ databases">
        <title>The Batch Genome Submission of Acinetobacter spp. strains.</title>
        <authorList>
            <person name="Qin J."/>
            <person name="Hu Y."/>
            <person name="Ye H."/>
            <person name="Wei L."/>
            <person name="Feng Y."/>
            <person name="Zong Z."/>
        </authorList>
    </citation>
    <scope>NUCLEOTIDE SEQUENCE [LARGE SCALE GENOMIC DNA]</scope>
    <source>
        <strain evidence="1 2">WCHABo060081</strain>
    </source>
</reference>
<evidence type="ECO:0000313" key="2">
    <source>
        <dbReference type="Proteomes" id="UP000293483"/>
    </source>
</evidence>
<dbReference type="Pfam" id="PF13738">
    <property type="entry name" value="Pyr_redox_3"/>
    <property type="match status" value="1"/>
</dbReference>
<dbReference type="PANTHER" id="PTHR42877">
    <property type="entry name" value="L-ORNITHINE N(5)-MONOOXYGENASE-RELATED"/>
    <property type="match status" value="1"/>
</dbReference>
<proteinExistence type="predicted"/>